<dbReference type="GO" id="GO:0032264">
    <property type="term" value="P:IMP salvage"/>
    <property type="evidence" value="ECO:0007669"/>
    <property type="project" value="InterPro"/>
</dbReference>
<evidence type="ECO:0000256" key="7">
    <source>
        <dbReference type="ARBA" id="ARBA00022833"/>
    </source>
</evidence>
<dbReference type="InterPro" id="IPR032466">
    <property type="entry name" value="Metal_Hydrolase"/>
</dbReference>
<evidence type="ECO:0000256" key="6">
    <source>
        <dbReference type="ARBA" id="ARBA00022801"/>
    </source>
</evidence>
<keyword evidence="5" id="KW-0479">Metal-binding</keyword>
<keyword evidence="9" id="KW-1185">Reference proteome</keyword>
<dbReference type="GO" id="GO:0003876">
    <property type="term" value="F:AMP deaminase activity"/>
    <property type="evidence" value="ECO:0007669"/>
    <property type="project" value="UniProtKB-EC"/>
</dbReference>
<comment type="pathway">
    <text evidence="2">Purine metabolism; IMP biosynthesis via salvage pathway; IMP from AMP: step 1/1.</text>
</comment>
<dbReference type="PANTHER" id="PTHR11359:SF0">
    <property type="entry name" value="AMP DEAMINASE"/>
    <property type="match status" value="1"/>
</dbReference>
<dbReference type="Pfam" id="PF19326">
    <property type="entry name" value="AMP_deaminase"/>
    <property type="match status" value="2"/>
</dbReference>
<dbReference type="Proteomes" id="UP000887564">
    <property type="component" value="Unplaced"/>
</dbReference>
<dbReference type="GO" id="GO:0046033">
    <property type="term" value="P:AMP metabolic process"/>
    <property type="evidence" value="ECO:0007669"/>
    <property type="project" value="TreeGrafter"/>
</dbReference>
<dbReference type="WBParaSite" id="PEQ_0001003301-mRNA-1">
    <property type="protein sequence ID" value="PEQ_0001003301-mRNA-1"/>
    <property type="gene ID" value="PEQ_0001003301"/>
</dbReference>
<evidence type="ECO:0000256" key="5">
    <source>
        <dbReference type="ARBA" id="ARBA00022723"/>
    </source>
</evidence>
<evidence type="ECO:0000256" key="8">
    <source>
        <dbReference type="ARBA" id="ARBA00023080"/>
    </source>
</evidence>
<evidence type="ECO:0000256" key="3">
    <source>
        <dbReference type="ARBA" id="ARBA00006676"/>
    </source>
</evidence>
<dbReference type="GO" id="GO:0046872">
    <property type="term" value="F:metal ion binding"/>
    <property type="evidence" value="ECO:0007669"/>
    <property type="project" value="UniProtKB-KW"/>
</dbReference>
<evidence type="ECO:0000256" key="2">
    <source>
        <dbReference type="ARBA" id="ARBA00004955"/>
    </source>
</evidence>
<dbReference type="SUPFAM" id="SSF51556">
    <property type="entry name" value="Metallo-dependent hydrolases"/>
    <property type="match status" value="1"/>
</dbReference>
<evidence type="ECO:0000256" key="1">
    <source>
        <dbReference type="ARBA" id="ARBA00001947"/>
    </source>
</evidence>
<reference evidence="10" key="1">
    <citation type="submission" date="2022-11" db="UniProtKB">
        <authorList>
            <consortium name="WormBaseParasite"/>
        </authorList>
    </citation>
    <scope>IDENTIFICATION</scope>
</reference>
<name>A0A914RUN0_PAREQ</name>
<keyword evidence="8" id="KW-0546">Nucleotide metabolism</keyword>
<evidence type="ECO:0000313" key="10">
    <source>
        <dbReference type="WBParaSite" id="PEQ_0001003301-mRNA-1"/>
    </source>
</evidence>
<dbReference type="PANTHER" id="PTHR11359">
    <property type="entry name" value="AMP DEAMINASE"/>
    <property type="match status" value="1"/>
</dbReference>
<evidence type="ECO:0000313" key="9">
    <source>
        <dbReference type="Proteomes" id="UP000887564"/>
    </source>
</evidence>
<protein>
    <recommendedName>
        <fullName evidence="4">AMP deaminase</fullName>
        <ecNumber evidence="4">3.5.4.6</ecNumber>
    </recommendedName>
</protein>
<dbReference type="FunFam" id="4.10.800.20:FF:000001">
    <property type="entry name" value="AMP deaminase"/>
    <property type="match status" value="1"/>
</dbReference>
<dbReference type="Gene3D" id="3.20.20.140">
    <property type="entry name" value="Metal-dependent hydrolases"/>
    <property type="match status" value="1"/>
</dbReference>
<proteinExistence type="inferred from homology"/>
<dbReference type="AlphaFoldDB" id="A0A914RUN0"/>
<dbReference type="EC" id="3.5.4.6" evidence="4"/>
<comment type="cofactor">
    <cofactor evidence="1">
        <name>Zn(2+)</name>
        <dbReference type="ChEBI" id="CHEBI:29105"/>
    </cofactor>
</comment>
<organism evidence="9 10">
    <name type="scientific">Parascaris equorum</name>
    <name type="common">Equine roundworm</name>
    <dbReference type="NCBI Taxonomy" id="6256"/>
    <lineage>
        <taxon>Eukaryota</taxon>
        <taxon>Metazoa</taxon>
        <taxon>Ecdysozoa</taxon>
        <taxon>Nematoda</taxon>
        <taxon>Chromadorea</taxon>
        <taxon>Rhabditida</taxon>
        <taxon>Spirurina</taxon>
        <taxon>Ascaridomorpha</taxon>
        <taxon>Ascaridoidea</taxon>
        <taxon>Ascarididae</taxon>
        <taxon>Parascaris</taxon>
    </lineage>
</organism>
<dbReference type="InterPro" id="IPR006329">
    <property type="entry name" value="AMPD"/>
</dbReference>
<dbReference type="GO" id="GO:0005829">
    <property type="term" value="C:cytosol"/>
    <property type="evidence" value="ECO:0007669"/>
    <property type="project" value="TreeGrafter"/>
</dbReference>
<evidence type="ECO:0000256" key="4">
    <source>
        <dbReference type="ARBA" id="ARBA00012775"/>
    </source>
</evidence>
<sequence>MAHKKSPQSGLYSTAPSVNFFTPSPEYCFDQGDDNNEQRCVEKMGSRLGGVPPHIFEAALNIFDSGPFQSNYMGTSSGHHVVSSPFEISQYPIEIKESKDALHRLINNKKLPKLRRFSLQARMDSYQHDREPICLSPQSIGGFDEEPDQRARSPHHVEMYTFRDAIDVNYQRMALTGEELSGMPLEDLKIAAKELIEALVLREEYMRLIGNQFPTTTKHFLSGYYPENLPKCRPAQTSFNPPEPPEDHWGLNVPLPKYDRIYKLERRNGVVEILDERGRLAEPFEHYYLSKEKYLRDTDRLTDMSFCFRRLSFLQNKFQLHTLLNELREQHEQKSVPHRDFYNIRKVDTHIHAASSMNQKHLLRFIKKKIKTEKDTVVLEKNGKKITLAEVFRGLGIDAYDLSVDMLDVHADRNTFHRFDKFNTKYNPVGESTLREIFIKADNYVGGNDVYRSKNMVKSFDEILDNVFTPLFEVSNDPETHPELFRFLQQVSGIDSVDDESKHEYVHFDRSTPDPDQYTDPENPSYKYYLYYMYANLTALNSLRR</sequence>
<comment type="similarity">
    <text evidence="3">Belongs to the metallo-dependent hydrolases superfamily. Adenosine and AMP deaminases family.</text>
</comment>
<accession>A0A914RUN0</accession>
<keyword evidence="7" id="KW-0862">Zinc</keyword>
<keyword evidence="6" id="KW-0378">Hydrolase</keyword>